<sequence length="185" mass="21605">MASGENFEFSKDRSTKKVIFNDSNTDGAIDMAVDLEPKSNCRMGSMVNGIPAINFSERFNQLLIKDMATTVVFKLLGRSIEYTTLQNKINSLWRPSSSFQLMDIENRYFLVKFQNKDDFEKVLSQGPWIIYRQYLIVQSWSTDFNLMQPYPSVVKAWIRLSSLSDFFYKHRILEECNIPYPRPLP</sequence>
<evidence type="ECO:0000259" key="1">
    <source>
        <dbReference type="Pfam" id="PF14111"/>
    </source>
</evidence>
<evidence type="ECO:0000313" key="2">
    <source>
        <dbReference type="EMBL" id="MBA0707888.1"/>
    </source>
</evidence>
<proteinExistence type="predicted"/>
<comment type="caution">
    <text evidence="2">The sequence shown here is derived from an EMBL/GenBank/DDBJ whole genome shotgun (WGS) entry which is preliminary data.</text>
</comment>
<accession>A0A7J8Z7S7</accession>
<dbReference type="PANTHER" id="PTHR31286">
    <property type="entry name" value="GLYCINE-RICH CELL WALL STRUCTURAL PROTEIN 1.8-LIKE"/>
    <property type="match status" value="1"/>
</dbReference>
<dbReference type="EMBL" id="JABEZV010000003">
    <property type="protein sequence ID" value="MBA0707888.1"/>
    <property type="molecule type" value="Genomic_DNA"/>
</dbReference>
<name>A0A7J8Z7S7_9ROSI</name>
<keyword evidence="3" id="KW-1185">Reference proteome</keyword>
<dbReference type="AlphaFoldDB" id="A0A7J8Z7S7"/>
<reference evidence="2 3" key="1">
    <citation type="journal article" date="2019" name="Genome Biol. Evol.">
        <title>Insights into the evolution of the New World diploid cottons (Gossypium, subgenus Houzingenia) based on genome sequencing.</title>
        <authorList>
            <person name="Grover C.E."/>
            <person name="Arick M.A. 2nd"/>
            <person name="Thrash A."/>
            <person name="Conover J.L."/>
            <person name="Sanders W.S."/>
            <person name="Peterson D.G."/>
            <person name="Frelichowski J.E."/>
            <person name="Scheffler J.A."/>
            <person name="Scheffler B.E."/>
            <person name="Wendel J.F."/>
        </authorList>
    </citation>
    <scope>NUCLEOTIDE SEQUENCE [LARGE SCALE GENOMIC DNA]</scope>
    <source>
        <strain evidence="2">4</strain>
        <tissue evidence="2">Leaf</tissue>
    </source>
</reference>
<protein>
    <recommendedName>
        <fullName evidence="1">DUF4283 domain-containing protein</fullName>
    </recommendedName>
</protein>
<dbReference type="InterPro" id="IPR040256">
    <property type="entry name" value="At4g02000-like"/>
</dbReference>
<organism evidence="2 3">
    <name type="scientific">Gossypium laxum</name>
    <dbReference type="NCBI Taxonomy" id="34288"/>
    <lineage>
        <taxon>Eukaryota</taxon>
        <taxon>Viridiplantae</taxon>
        <taxon>Streptophyta</taxon>
        <taxon>Embryophyta</taxon>
        <taxon>Tracheophyta</taxon>
        <taxon>Spermatophyta</taxon>
        <taxon>Magnoliopsida</taxon>
        <taxon>eudicotyledons</taxon>
        <taxon>Gunneridae</taxon>
        <taxon>Pentapetalae</taxon>
        <taxon>rosids</taxon>
        <taxon>malvids</taxon>
        <taxon>Malvales</taxon>
        <taxon>Malvaceae</taxon>
        <taxon>Malvoideae</taxon>
        <taxon>Gossypium</taxon>
    </lineage>
</organism>
<dbReference type="PANTHER" id="PTHR31286:SF173">
    <property type="entry name" value="DUF4283 DOMAIN-CONTAINING PROTEIN"/>
    <property type="match status" value="1"/>
</dbReference>
<dbReference type="Proteomes" id="UP000593574">
    <property type="component" value="Unassembled WGS sequence"/>
</dbReference>
<feature type="domain" description="DUF4283" evidence="1">
    <location>
        <begin position="70"/>
        <end position="147"/>
    </location>
</feature>
<feature type="non-terminal residue" evidence="2">
    <location>
        <position position="185"/>
    </location>
</feature>
<gene>
    <name evidence="2" type="ORF">Golax_019897</name>
</gene>
<dbReference type="InterPro" id="IPR025558">
    <property type="entry name" value="DUF4283"/>
</dbReference>
<evidence type="ECO:0000313" key="3">
    <source>
        <dbReference type="Proteomes" id="UP000593574"/>
    </source>
</evidence>
<dbReference type="Pfam" id="PF14111">
    <property type="entry name" value="DUF4283"/>
    <property type="match status" value="1"/>
</dbReference>